<name>A0A2X4WUN1_LEDLE</name>
<organism evidence="10 11">
    <name type="scientific">Lederbergia lenta</name>
    <name type="common">Bacillus lentus</name>
    <dbReference type="NCBI Taxonomy" id="1467"/>
    <lineage>
        <taxon>Bacteria</taxon>
        <taxon>Bacillati</taxon>
        <taxon>Bacillota</taxon>
        <taxon>Bacilli</taxon>
        <taxon>Bacillales</taxon>
        <taxon>Bacillaceae</taxon>
        <taxon>Lederbergia</taxon>
    </lineage>
</organism>
<dbReference type="Proteomes" id="UP000249134">
    <property type="component" value="Chromosome 1"/>
</dbReference>
<evidence type="ECO:0000256" key="6">
    <source>
        <dbReference type="ARBA" id="ARBA00022801"/>
    </source>
</evidence>
<evidence type="ECO:0000313" key="11">
    <source>
        <dbReference type="Proteomes" id="UP000249134"/>
    </source>
</evidence>
<dbReference type="PANTHER" id="PTHR43576">
    <property type="entry name" value="ALPHA-L-ARABINOFURANOSIDASE C-RELATED"/>
    <property type="match status" value="1"/>
</dbReference>
<keyword evidence="6 10" id="KW-0378">Hydrolase</keyword>
<keyword evidence="8 10" id="KW-0326">Glycosidase</keyword>
<dbReference type="SMART" id="SM00813">
    <property type="entry name" value="Alpha-L-AF_C"/>
    <property type="match status" value="1"/>
</dbReference>
<keyword evidence="7" id="KW-0119">Carbohydrate metabolism</keyword>
<evidence type="ECO:0000313" key="10">
    <source>
        <dbReference type="EMBL" id="SQI62182.1"/>
    </source>
</evidence>
<dbReference type="Gene3D" id="3.20.20.80">
    <property type="entry name" value="Glycosidases"/>
    <property type="match status" value="1"/>
</dbReference>
<dbReference type="Pfam" id="PF06964">
    <property type="entry name" value="Alpha-L-AF_C"/>
    <property type="match status" value="1"/>
</dbReference>
<comment type="subunit">
    <text evidence="4">Homohexamer; trimer of dimers.</text>
</comment>
<dbReference type="AlphaFoldDB" id="A0A2X4WUN1"/>
<dbReference type="InterPro" id="IPR013780">
    <property type="entry name" value="Glyco_hydro_b"/>
</dbReference>
<feature type="domain" description="Alpha-L-arabinofuranosidase C-terminal" evidence="9">
    <location>
        <begin position="293"/>
        <end position="493"/>
    </location>
</feature>
<evidence type="ECO:0000256" key="8">
    <source>
        <dbReference type="ARBA" id="ARBA00023295"/>
    </source>
</evidence>
<evidence type="ECO:0000256" key="7">
    <source>
        <dbReference type="ARBA" id="ARBA00023277"/>
    </source>
</evidence>
<evidence type="ECO:0000256" key="4">
    <source>
        <dbReference type="ARBA" id="ARBA00011165"/>
    </source>
</evidence>
<proteinExistence type="inferred from homology"/>
<dbReference type="InterPro" id="IPR010720">
    <property type="entry name" value="Alpha-L-AF_C"/>
</dbReference>
<gene>
    <name evidence="10" type="primary">abfA</name>
    <name evidence="10" type="ORF">NCTC4824_03642</name>
</gene>
<dbReference type="STRING" id="1348624.GCA_001591545_02140"/>
<dbReference type="SUPFAM" id="SSF51011">
    <property type="entry name" value="Glycosyl hydrolase domain"/>
    <property type="match status" value="1"/>
</dbReference>
<accession>A0A2X4WUN1</accession>
<dbReference type="EMBL" id="LS483476">
    <property type="protein sequence ID" value="SQI62182.1"/>
    <property type="molecule type" value="Genomic_DNA"/>
</dbReference>
<dbReference type="InterPro" id="IPR055235">
    <property type="entry name" value="ASD1_cat"/>
</dbReference>
<keyword evidence="11" id="KW-1185">Reference proteome</keyword>
<dbReference type="KEGG" id="blen:NCTC4824_03642"/>
<comment type="pathway">
    <text evidence="2">Glycan metabolism.</text>
</comment>
<protein>
    <recommendedName>
        <fullName evidence="5">non-reducing end alpha-L-arabinofuranosidase</fullName>
        <ecNumber evidence="5">3.2.1.55</ecNumber>
    </recommendedName>
</protein>
<evidence type="ECO:0000259" key="9">
    <source>
        <dbReference type="SMART" id="SM00813"/>
    </source>
</evidence>
<evidence type="ECO:0000256" key="1">
    <source>
        <dbReference type="ARBA" id="ARBA00001462"/>
    </source>
</evidence>
<reference evidence="10 11" key="1">
    <citation type="submission" date="2018-06" db="EMBL/GenBank/DDBJ databases">
        <authorList>
            <consortium name="Pathogen Informatics"/>
            <person name="Doyle S."/>
        </authorList>
    </citation>
    <scope>NUCLEOTIDE SEQUENCE [LARGE SCALE GENOMIC DNA]</scope>
    <source>
        <strain evidence="10 11">NCTC4824</strain>
    </source>
</reference>
<dbReference type="Pfam" id="PF22848">
    <property type="entry name" value="ASD1_dom"/>
    <property type="match status" value="1"/>
</dbReference>
<dbReference type="GO" id="GO:0046373">
    <property type="term" value="P:L-arabinose metabolic process"/>
    <property type="evidence" value="ECO:0007669"/>
    <property type="project" value="InterPro"/>
</dbReference>
<comment type="similarity">
    <text evidence="3">Belongs to the glycosyl hydrolase 51 family.</text>
</comment>
<dbReference type="PANTHER" id="PTHR43576:SF3">
    <property type="entry name" value="ALPHA-L-ARABINOFURANOSIDASE C"/>
    <property type="match status" value="1"/>
</dbReference>
<dbReference type="SUPFAM" id="SSF51445">
    <property type="entry name" value="(Trans)glycosidases"/>
    <property type="match status" value="1"/>
</dbReference>
<comment type="catalytic activity">
    <reaction evidence="1">
        <text>Hydrolysis of terminal non-reducing alpha-L-arabinofuranoside residues in alpha-L-arabinosides.</text>
        <dbReference type="EC" id="3.2.1.55"/>
    </reaction>
</comment>
<evidence type="ECO:0000256" key="3">
    <source>
        <dbReference type="ARBA" id="ARBA00007186"/>
    </source>
</evidence>
<dbReference type="GO" id="GO:0046556">
    <property type="term" value="F:alpha-L-arabinofuranosidase activity"/>
    <property type="evidence" value="ECO:0007669"/>
    <property type="project" value="UniProtKB-EC"/>
</dbReference>
<dbReference type="InterPro" id="IPR017853">
    <property type="entry name" value="GH"/>
</dbReference>
<dbReference type="RefSeq" id="WP_111703538.1">
    <property type="nucleotide sequence ID" value="NZ_CBCSGM010000003.1"/>
</dbReference>
<dbReference type="Gene3D" id="2.60.40.1180">
    <property type="entry name" value="Golgi alpha-mannosidase II"/>
    <property type="match status" value="1"/>
</dbReference>
<evidence type="ECO:0000256" key="5">
    <source>
        <dbReference type="ARBA" id="ARBA00012670"/>
    </source>
</evidence>
<sequence length="501" mass="56557">MSSKKAKMIVEKDFKVSDIDNRIYGSFVEHLGRAVYGGIYEPGHPDADENGFRKDVIELVKELNVPLVRYPGGNFVSGYNWEDGVGPKADRPRRLELAWRTIETNELGTNEFMDWAKLANAEVNMAVNLGTRGVDAARNLVEYCNHPSGTYYSDLRVSHGYKDPHKIKTWCLGNEMDGPWQIGQKTAVEYGRIANEAAKVMKLVDPTIELVACGSSSRTMPTFADWEATVLDHTYENVEFISLHQYYGNRDNDIANYLARSLEMDDFIKSVTSIADYIKSKKRSKKTINLAFDEWNVWYHSNDADSKMEPWSIAPPQLEDIYNFEDALLVGSMLITLLKNADRVKIACLAQLVNVIAPIMTENNGPAWKQTIFYPFMHASTFGRGAVLNPIVSTPKYDSKDYTDVPVLDTTAVYNEEKEELTIFAVNRDLEDSLLLECDIRNFEDYKVVEHIVLENDDLKKVNSAKNQAVAPHSGGNAEIDNGLISATLPKLSWNVIRLKK</sequence>
<dbReference type="EC" id="3.2.1.55" evidence="5"/>
<dbReference type="GO" id="GO:0000272">
    <property type="term" value="P:polysaccharide catabolic process"/>
    <property type="evidence" value="ECO:0007669"/>
    <property type="project" value="TreeGrafter"/>
</dbReference>
<evidence type="ECO:0000256" key="2">
    <source>
        <dbReference type="ARBA" id="ARBA00004881"/>
    </source>
</evidence>